<accession>A0A8S4SDE6</accession>
<evidence type="ECO:0000313" key="4">
    <source>
        <dbReference type="EMBL" id="CAH2267145.1"/>
    </source>
</evidence>
<protein>
    <submittedName>
        <fullName evidence="4">Jg2883 protein</fullName>
    </submittedName>
</protein>
<dbReference type="InterPro" id="IPR023696">
    <property type="entry name" value="Ureohydrolase_dom_sf"/>
</dbReference>
<keyword evidence="1" id="KW-0479">Metal-binding</keyword>
<keyword evidence="3" id="KW-0464">Manganese</keyword>
<dbReference type="GO" id="GO:0005829">
    <property type="term" value="C:cytosol"/>
    <property type="evidence" value="ECO:0007669"/>
    <property type="project" value="TreeGrafter"/>
</dbReference>
<dbReference type="OrthoDB" id="9992747at2759"/>
<dbReference type="AlphaFoldDB" id="A0A8S4SDE6"/>
<evidence type="ECO:0000256" key="3">
    <source>
        <dbReference type="ARBA" id="ARBA00023211"/>
    </source>
</evidence>
<dbReference type="PANTHER" id="PTHR43782">
    <property type="entry name" value="ARGINASE"/>
    <property type="match status" value="1"/>
</dbReference>
<dbReference type="InterPro" id="IPR006035">
    <property type="entry name" value="Ureohydrolase"/>
</dbReference>
<evidence type="ECO:0000256" key="2">
    <source>
        <dbReference type="ARBA" id="ARBA00022801"/>
    </source>
</evidence>
<dbReference type="GO" id="GO:0004053">
    <property type="term" value="F:arginase activity"/>
    <property type="evidence" value="ECO:0007669"/>
    <property type="project" value="TreeGrafter"/>
</dbReference>
<sequence>MPHYYCLWKRATSGHEEAEDQCKKNLEHQDIREKYEQKGEVGTLEEGRNYRSAIREGPKKVWLRGGLTLREAIKLMEIVYATGRLRAIDLVEINPALGNDSDRKRTIDAGLCILKAGLGFSRRGTTPRGVVDLPVQTYHEYK</sequence>
<comment type="caution">
    <text evidence="4">The sequence shown here is derived from an EMBL/GenBank/DDBJ whole genome shotgun (WGS) entry which is preliminary data.</text>
</comment>
<keyword evidence="5" id="KW-1185">Reference proteome</keyword>
<reference evidence="4" key="1">
    <citation type="submission" date="2022-03" db="EMBL/GenBank/DDBJ databases">
        <authorList>
            <person name="Lindestad O."/>
        </authorList>
    </citation>
    <scope>NUCLEOTIDE SEQUENCE</scope>
</reference>
<dbReference type="Pfam" id="PF00491">
    <property type="entry name" value="Arginase"/>
    <property type="match status" value="1"/>
</dbReference>
<organism evidence="4 5">
    <name type="scientific">Pararge aegeria aegeria</name>
    <dbReference type="NCBI Taxonomy" id="348720"/>
    <lineage>
        <taxon>Eukaryota</taxon>
        <taxon>Metazoa</taxon>
        <taxon>Ecdysozoa</taxon>
        <taxon>Arthropoda</taxon>
        <taxon>Hexapoda</taxon>
        <taxon>Insecta</taxon>
        <taxon>Pterygota</taxon>
        <taxon>Neoptera</taxon>
        <taxon>Endopterygota</taxon>
        <taxon>Lepidoptera</taxon>
        <taxon>Glossata</taxon>
        <taxon>Ditrysia</taxon>
        <taxon>Papilionoidea</taxon>
        <taxon>Nymphalidae</taxon>
        <taxon>Satyrinae</taxon>
        <taxon>Satyrini</taxon>
        <taxon>Parargina</taxon>
        <taxon>Pararge</taxon>
    </lineage>
</organism>
<dbReference type="SUPFAM" id="SSF52768">
    <property type="entry name" value="Arginase/deacetylase"/>
    <property type="match status" value="1"/>
</dbReference>
<name>A0A8S4SDE6_9NEOP</name>
<evidence type="ECO:0000256" key="1">
    <source>
        <dbReference type="ARBA" id="ARBA00022723"/>
    </source>
</evidence>
<dbReference type="GO" id="GO:0005634">
    <property type="term" value="C:nucleus"/>
    <property type="evidence" value="ECO:0007669"/>
    <property type="project" value="TreeGrafter"/>
</dbReference>
<dbReference type="Proteomes" id="UP000838756">
    <property type="component" value="Unassembled WGS sequence"/>
</dbReference>
<proteinExistence type="predicted"/>
<dbReference type="PANTHER" id="PTHR43782:SF3">
    <property type="entry name" value="ARGINASE"/>
    <property type="match status" value="1"/>
</dbReference>
<dbReference type="Gene3D" id="3.40.800.10">
    <property type="entry name" value="Ureohydrolase domain"/>
    <property type="match status" value="1"/>
</dbReference>
<keyword evidence="2" id="KW-0378">Hydrolase</keyword>
<evidence type="ECO:0000313" key="5">
    <source>
        <dbReference type="Proteomes" id="UP000838756"/>
    </source>
</evidence>
<gene>
    <name evidence="4" type="primary">jg2883</name>
    <name evidence="4" type="ORF">PAEG_LOCUS25719</name>
</gene>
<dbReference type="GO" id="GO:0030145">
    <property type="term" value="F:manganese ion binding"/>
    <property type="evidence" value="ECO:0007669"/>
    <property type="project" value="TreeGrafter"/>
</dbReference>
<dbReference type="EMBL" id="CAKXAJ010026348">
    <property type="protein sequence ID" value="CAH2267145.1"/>
    <property type="molecule type" value="Genomic_DNA"/>
</dbReference>